<keyword evidence="4" id="KW-1185">Reference proteome</keyword>
<dbReference type="PATRIC" id="fig|1300222.3.peg.874"/>
<feature type="compositionally biased region" description="Acidic residues" evidence="1">
    <location>
        <begin position="238"/>
        <end position="249"/>
    </location>
</feature>
<proteinExistence type="predicted"/>
<dbReference type="InterPro" id="IPR003115">
    <property type="entry name" value="ParB_N"/>
</dbReference>
<dbReference type="InterPro" id="IPR036086">
    <property type="entry name" value="ParB/Sulfiredoxin_sf"/>
</dbReference>
<protein>
    <submittedName>
        <fullName evidence="3">MT-A70 family protein</fullName>
    </submittedName>
</protein>
<organism evidence="3 4">
    <name type="scientific">Brevibacillus borstelensis AK1</name>
    <dbReference type="NCBI Taxonomy" id="1300222"/>
    <lineage>
        <taxon>Bacteria</taxon>
        <taxon>Bacillati</taxon>
        <taxon>Bacillota</taxon>
        <taxon>Bacilli</taxon>
        <taxon>Bacillales</taxon>
        <taxon>Paenibacillaceae</taxon>
        <taxon>Brevibacillus</taxon>
    </lineage>
</organism>
<reference evidence="3 4" key="1">
    <citation type="submission" date="2013-03" db="EMBL/GenBank/DDBJ databases">
        <title>Assembly of a new bacterial strain Brevibacillus borstelensis AK1.</title>
        <authorList>
            <person name="Rajan I."/>
            <person name="PoliReddy D."/>
            <person name="Sugumar T."/>
            <person name="Rathinam K."/>
            <person name="Alqarawi S."/>
            <person name="Khalil A.B."/>
            <person name="Sivakumar N."/>
        </authorList>
    </citation>
    <scope>NUCLEOTIDE SEQUENCE [LARGE SCALE GENOMIC DNA]</scope>
    <source>
        <strain evidence="3 4">AK1</strain>
    </source>
</reference>
<comment type="caution">
    <text evidence="3">The sequence shown here is derived from an EMBL/GenBank/DDBJ whole genome shotgun (WGS) entry which is preliminary data.</text>
</comment>
<feature type="domain" description="ParB-like N-terminal" evidence="2">
    <location>
        <begin position="5"/>
        <end position="92"/>
    </location>
</feature>
<accession>M8DEK8</accession>
<dbReference type="STRING" id="1300222.I532_04230"/>
<name>M8DEK8_9BACL</name>
<evidence type="ECO:0000313" key="4">
    <source>
        <dbReference type="Proteomes" id="UP000012081"/>
    </source>
</evidence>
<gene>
    <name evidence="3" type="ORF">I532_04230</name>
</gene>
<dbReference type="Pfam" id="PF02195">
    <property type="entry name" value="ParB_N"/>
    <property type="match status" value="1"/>
</dbReference>
<evidence type="ECO:0000313" key="3">
    <source>
        <dbReference type="EMBL" id="EMT54784.1"/>
    </source>
</evidence>
<evidence type="ECO:0000256" key="1">
    <source>
        <dbReference type="SAM" id="MobiDB-lite"/>
    </source>
</evidence>
<dbReference type="Proteomes" id="UP000012081">
    <property type="component" value="Unassembled WGS sequence"/>
</dbReference>
<dbReference type="Gene3D" id="3.90.1530.10">
    <property type="entry name" value="Conserved hypothetical protein from pyrococcus furiosus pfu- 392566-001, ParB domain"/>
    <property type="match status" value="1"/>
</dbReference>
<dbReference type="EMBL" id="APBN01000001">
    <property type="protein sequence ID" value="EMT54784.1"/>
    <property type="molecule type" value="Genomic_DNA"/>
</dbReference>
<feature type="region of interest" description="Disordered" evidence="1">
    <location>
        <begin position="230"/>
        <end position="250"/>
    </location>
</feature>
<dbReference type="AlphaFoldDB" id="M8DEK8"/>
<sequence>MGAIQYVRITELREHELQERLSPWMSEARWQAWFDKVAREGIQYPIFALADGRVFNGKHRLRAARELGLAEVAVIYEELTDNQVKDRIIADKLGRDSLTVGQRVCIEINRAEAEGLFEEAERKQIEGGYEGGRGKRKNLSAKMRSGLKTSAIIADRAQVSQRAIEQAIEVKRKRPDLYQRLFNGYDETGKEVRIGTVYAEMKRDEAIAAGIQPEEKRKRHDERIAEIEEEARAVEESAPSDEGSDDLPDTDSAVISARKYVFDATTALVSTYRLVGSAGEGARKAYLTQLESFVEGALILLDRYADDSDKSAMLSLCLEVFKKAKESNKNEEE</sequence>
<dbReference type="OrthoDB" id="3846919at2"/>
<dbReference type="SUPFAM" id="SSF110849">
    <property type="entry name" value="ParB/Sulfiredoxin"/>
    <property type="match status" value="1"/>
</dbReference>
<evidence type="ECO:0000259" key="2">
    <source>
        <dbReference type="SMART" id="SM00470"/>
    </source>
</evidence>
<dbReference type="SMART" id="SM00470">
    <property type="entry name" value="ParB"/>
    <property type="match status" value="1"/>
</dbReference>
<dbReference type="RefSeq" id="WP_003386608.1">
    <property type="nucleotide sequence ID" value="NZ_APBN01000001.1"/>
</dbReference>